<evidence type="ECO:0000313" key="2">
    <source>
        <dbReference type="Proteomes" id="UP001377830"/>
    </source>
</evidence>
<accession>A0AAN0K8Q0</accession>
<evidence type="ECO:0008006" key="3">
    <source>
        <dbReference type="Google" id="ProtNLM"/>
    </source>
</evidence>
<dbReference type="KEGG" id="parl:PEC302110_04360"/>
<dbReference type="Pfam" id="PF09234">
    <property type="entry name" value="DUF1963"/>
    <property type="match status" value="1"/>
</dbReference>
<sequence>MGADKCGIIKNHIKSDIFSALGIVMPTIHTDVLSIDFPPRFTSVEQIGQGTLGQYPTDDSLVVLDIYPVDRELLHKTETGQTERYRTFCGKIYGTLTWLEEKTLALGNDSALLMTAEGVYGFAYLFAFIRLTDTVCLFAGGYCPLEQQQEHFITIETALRSLRIVTATPETAYHSHLQAKGAEAATTQGNDVKAKQKSIAETPAYPPITLDPALLPLLAENSPTRQHLVDALLSAKAIAPIAHAVAGTLRSSVDFYHGAEDDHTELGNHRLGGLPDLPDDVPYPCVGVAKDTLLEYEACWQAGDDEKDVCIFPWDETTQTYRVPLEFIAQVDCGALALLQDYLPHEGTLFFFLECGSSPLTTRGKVIYVQNTASLSSGTRFAELAFNDEKTLGQKPAFKLHPRASVTVPSFYALRQNPHIGSILCSRLNLEQQAALDDDAYDDALSRLGFAQYYAWQLRQLGELNLLPGSKTTEEQLAWMTENDMLPSGFPSETPLPEYQGIARVNGCGFSQHELPELQAAQKLGGDAQDWLVLFQVCLDGQFQWDDGILNFIIHRTDLAAQRFDRIFMVCDY</sequence>
<dbReference type="SUPFAM" id="SSF103032">
    <property type="entry name" value="Hypothetical protein YwqG"/>
    <property type="match status" value="1"/>
</dbReference>
<reference evidence="2" key="1">
    <citation type="journal article" date="2024" name="Int. J. Syst. Evol. Microbiol.">
        <title>Pectobacterium araliae sp. nov., a pathogen causing bacterial soft rot of Japanese angelica tree in Japan.</title>
        <authorList>
            <person name="Sawada H."/>
            <person name="Someya N."/>
            <person name="Morohoshi T."/>
            <person name="Ono M."/>
            <person name="Satou M."/>
        </authorList>
    </citation>
    <scope>NUCLEOTIDE SEQUENCE [LARGE SCALE GENOMIC DNA]</scope>
    <source>
        <strain evidence="2">MAFF 302110</strain>
    </source>
</reference>
<dbReference type="Proteomes" id="UP001377830">
    <property type="component" value="Chromosome"/>
</dbReference>
<protein>
    <recommendedName>
        <fullName evidence="3">DUF1963 domain-containing protein</fullName>
    </recommendedName>
</protein>
<dbReference type="InterPro" id="IPR015315">
    <property type="entry name" value="DUF1963"/>
</dbReference>
<proteinExistence type="predicted"/>
<dbReference type="InterPro" id="IPR035948">
    <property type="entry name" value="YwqG-like_sf"/>
</dbReference>
<name>A0AAN0K8Q0_9GAMM</name>
<evidence type="ECO:0000313" key="1">
    <source>
        <dbReference type="EMBL" id="BES83339.1"/>
    </source>
</evidence>
<dbReference type="AlphaFoldDB" id="A0AAN0K8Q0"/>
<dbReference type="EMBL" id="AP028908">
    <property type="protein sequence ID" value="BES83339.1"/>
    <property type="molecule type" value="Genomic_DNA"/>
</dbReference>
<keyword evidence="2" id="KW-1185">Reference proteome</keyword>
<organism evidence="1 2">
    <name type="scientific">Pectobacterium araliae</name>
    <dbReference type="NCBI Taxonomy" id="3073862"/>
    <lineage>
        <taxon>Bacteria</taxon>
        <taxon>Pseudomonadati</taxon>
        <taxon>Pseudomonadota</taxon>
        <taxon>Gammaproteobacteria</taxon>
        <taxon>Enterobacterales</taxon>
        <taxon>Pectobacteriaceae</taxon>
        <taxon>Pectobacterium</taxon>
    </lineage>
</organism>
<gene>
    <name evidence="1" type="ORF">PEC302110_04360</name>
</gene>
<dbReference type="Gene3D" id="2.30.320.10">
    <property type="entry name" value="YwqG-like"/>
    <property type="match status" value="1"/>
</dbReference>